<proteinExistence type="predicted"/>
<comment type="caution">
    <text evidence="1">The sequence shown here is derived from an EMBL/GenBank/DDBJ whole genome shotgun (WGS) entry which is preliminary data.</text>
</comment>
<dbReference type="AlphaFoldDB" id="A0A7K4NFG2"/>
<protein>
    <submittedName>
        <fullName evidence="1">Uncharacterized protein</fullName>
    </submittedName>
</protein>
<evidence type="ECO:0000313" key="1">
    <source>
        <dbReference type="EMBL" id="NWJ99982.1"/>
    </source>
</evidence>
<reference evidence="1 2" key="1">
    <citation type="journal article" date="2019" name="Environ. Microbiol.">
        <title>Genomics insights into ecotype formation of ammonia-oxidizing archaea in the deep ocean.</title>
        <authorList>
            <person name="Wang Y."/>
            <person name="Huang J.M."/>
            <person name="Cui G.J."/>
            <person name="Nunoura T."/>
            <person name="Takaki Y."/>
            <person name="Li W.L."/>
            <person name="Li J."/>
            <person name="Gao Z.M."/>
            <person name="Takai K."/>
            <person name="Zhang A.Q."/>
            <person name="Stepanauskas R."/>
        </authorList>
    </citation>
    <scope>NUCLEOTIDE SEQUENCE [LARGE SCALE GENOMIC DNA]</scope>
    <source>
        <strain evidence="1 2">L19b</strain>
    </source>
</reference>
<dbReference type="Proteomes" id="UP000586694">
    <property type="component" value="Unassembled WGS sequence"/>
</dbReference>
<gene>
    <name evidence="1" type="ORF">HX802_04950</name>
</gene>
<name>A0A7K4NFG2_9ARCH</name>
<sequence>MVKKLEIDYNEKKEIVSPSYVDIVSKINEIIEILSIEKVDDKELI</sequence>
<evidence type="ECO:0000313" key="2">
    <source>
        <dbReference type="Proteomes" id="UP000586694"/>
    </source>
</evidence>
<accession>A0A7K4NFG2</accession>
<organism evidence="1 2">
    <name type="scientific">Marine Group I thaumarchaeote</name>
    <dbReference type="NCBI Taxonomy" id="2511932"/>
    <lineage>
        <taxon>Archaea</taxon>
        <taxon>Nitrososphaerota</taxon>
        <taxon>Marine Group I</taxon>
    </lineage>
</organism>
<dbReference type="EMBL" id="JACASU010000068">
    <property type="protein sequence ID" value="NWJ99982.1"/>
    <property type="molecule type" value="Genomic_DNA"/>
</dbReference>